<evidence type="ECO:0000256" key="2">
    <source>
        <dbReference type="SAM" id="SignalP"/>
    </source>
</evidence>
<feature type="compositionally biased region" description="Low complexity" evidence="1">
    <location>
        <begin position="88"/>
        <end position="99"/>
    </location>
</feature>
<keyword evidence="2" id="KW-0732">Signal</keyword>
<evidence type="ECO:0000313" key="3">
    <source>
        <dbReference type="EMBL" id="MEI7037887.1"/>
    </source>
</evidence>
<feature type="region of interest" description="Disordered" evidence="1">
    <location>
        <begin position="80"/>
        <end position="108"/>
    </location>
</feature>
<dbReference type="RefSeq" id="WP_336808525.1">
    <property type="nucleotide sequence ID" value="NZ_JBBBNY010000012.1"/>
</dbReference>
<gene>
    <name evidence="3" type="ORF">WAT24_14045</name>
</gene>
<evidence type="ECO:0000256" key="1">
    <source>
        <dbReference type="SAM" id="MobiDB-lite"/>
    </source>
</evidence>
<sequence length="108" mass="11505">MRVAALPTTFSRRLLACLPALLLPLLAHASPQARAPMTLEEAVAKVQQDTGGKILSADPRRFGRRMEYRIKVLTPDGHVRTVSISSEAPATGPGKNPAGNGAGNKEKH</sequence>
<proteinExistence type="predicted"/>
<reference evidence="3 4" key="1">
    <citation type="journal article" date="2014" name="Int. J. Syst. Evol. Microbiol.">
        <title>Fulvimonas yonginensis sp. nov., isolated from greenhouse soil, and emended description of the genus Fulvimonas.</title>
        <authorList>
            <person name="Ahn J.H."/>
            <person name="Kim S.J."/>
            <person name="Weon H.Y."/>
            <person name="Hong S.B."/>
            <person name="Seok S.J."/>
            <person name="Kwon S.W."/>
        </authorList>
    </citation>
    <scope>NUCLEOTIDE SEQUENCE [LARGE SCALE GENOMIC DNA]</scope>
    <source>
        <strain evidence="3 4">KACC 16952</strain>
    </source>
</reference>
<dbReference type="EMBL" id="JBBBNY010000012">
    <property type="protein sequence ID" value="MEI7037887.1"/>
    <property type="molecule type" value="Genomic_DNA"/>
</dbReference>
<comment type="caution">
    <text evidence="3">The sequence shown here is derived from an EMBL/GenBank/DDBJ whole genome shotgun (WGS) entry which is preliminary data.</text>
</comment>
<keyword evidence="4" id="KW-1185">Reference proteome</keyword>
<accession>A0ABU8JFQ3</accession>
<name>A0ABU8JFQ3_9GAMM</name>
<organism evidence="3 4">
    <name type="scientific">Fulvimonas yonginensis</name>
    <dbReference type="NCBI Taxonomy" id="1495200"/>
    <lineage>
        <taxon>Bacteria</taxon>
        <taxon>Pseudomonadati</taxon>
        <taxon>Pseudomonadota</taxon>
        <taxon>Gammaproteobacteria</taxon>
        <taxon>Lysobacterales</taxon>
        <taxon>Rhodanobacteraceae</taxon>
        <taxon>Fulvimonas</taxon>
    </lineage>
</organism>
<feature type="signal peptide" evidence="2">
    <location>
        <begin position="1"/>
        <end position="29"/>
    </location>
</feature>
<evidence type="ECO:0008006" key="5">
    <source>
        <dbReference type="Google" id="ProtNLM"/>
    </source>
</evidence>
<evidence type="ECO:0000313" key="4">
    <source>
        <dbReference type="Proteomes" id="UP001381174"/>
    </source>
</evidence>
<protein>
    <recommendedName>
        <fullName evidence="5">PepSY domain-containing protein</fullName>
    </recommendedName>
</protein>
<feature type="chain" id="PRO_5046237809" description="PepSY domain-containing protein" evidence="2">
    <location>
        <begin position="30"/>
        <end position="108"/>
    </location>
</feature>
<dbReference type="Proteomes" id="UP001381174">
    <property type="component" value="Unassembled WGS sequence"/>
</dbReference>